<dbReference type="OrthoDB" id="9779630at2"/>
<keyword evidence="2" id="KW-0175">Coiled coil</keyword>
<gene>
    <name evidence="3" type="ORF">EDM52_09430</name>
</gene>
<evidence type="ECO:0000256" key="1">
    <source>
        <dbReference type="ARBA" id="ARBA00043985"/>
    </source>
</evidence>
<comment type="similarity">
    <text evidence="1">Belongs to the PspA/Vipp/IM30 family.</text>
</comment>
<dbReference type="AlphaFoldDB" id="A0A3M8CH05"/>
<evidence type="ECO:0000313" key="3">
    <source>
        <dbReference type="EMBL" id="RNB74929.1"/>
    </source>
</evidence>
<proteinExistence type="inferred from homology"/>
<dbReference type="PANTHER" id="PTHR31088:SF6">
    <property type="entry name" value="PHAGE SHOCK PROTEIN A"/>
    <property type="match status" value="1"/>
</dbReference>
<evidence type="ECO:0000313" key="4">
    <source>
        <dbReference type="Proteomes" id="UP000282028"/>
    </source>
</evidence>
<comment type="caution">
    <text evidence="3">The sequence shown here is derived from an EMBL/GenBank/DDBJ whole genome shotgun (WGS) entry which is preliminary data.</text>
</comment>
<feature type="coiled-coil region" evidence="2">
    <location>
        <begin position="115"/>
        <end position="149"/>
    </location>
</feature>
<evidence type="ECO:0000256" key="2">
    <source>
        <dbReference type="SAM" id="Coils"/>
    </source>
</evidence>
<sequence length="207" mass="23352">MGILSRIRDIMSSNLNALLEKSKDPEKTIDEFMRSVNSDLGQVKAESASMLGDEKRAKRVLDECTAEIRKLQHYAEKAMEAGDDENARKFQDKKELLAEKEARLQAVYETAAANVASMKQIQAKLEADIGQLEARRAKLKEKLAAAKIQQKLNSIGSTMNGNDAVFDAFEEKVNRTYDEAMAIAELRAEKKDNFDELFEQFEKGKKE</sequence>
<dbReference type="RefSeq" id="WP_122908746.1">
    <property type="nucleotide sequence ID" value="NZ_CBCSBE010000005.1"/>
</dbReference>
<dbReference type="EMBL" id="RHHR01000013">
    <property type="protein sequence ID" value="RNB74929.1"/>
    <property type="molecule type" value="Genomic_DNA"/>
</dbReference>
<reference evidence="3 4" key="1">
    <citation type="submission" date="2018-10" db="EMBL/GenBank/DDBJ databases">
        <title>Phylogenomics of Brevibacillus.</title>
        <authorList>
            <person name="Dunlap C."/>
        </authorList>
    </citation>
    <scope>NUCLEOTIDE SEQUENCE [LARGE SCALE GENOMIC DNA]</scope>
    <source>
        <strain evidence="3 4">JCM 12215</strain>
    </source>
</reference>
<accession>A0A3M8CH05</accession>
<dbReference type="InterPro" id="IPR007157">
    <property type="entry name" value="PspA_VIPP1"/>
</dbReference>
<name>A0A3M8CH05_9BACL</name>
<dbReference type="Proteomes" id="UP000282028">
    <property type="component" value="Unassembled WGS sequence"/>
</dbReference>
<dbReference type="PANTHER" id="PTHR31088">
    <property type="entry name" value="MEMBRANE-ASSOCIATED PROTEIN VIPP1, CHLOROPLASTIC"/>
    <property type="match status" value="1"/>
</dbReference>
<dbReference type="Pfam" id="PF04012">
    <property type="entry name" value="PspA_IM30"/>
    <property type="match status" value="1"/>
</dbReference>
<organism evidence="3 4">
    <name type="scientific">Brevibacillus invocatus</name>
    <dbReference type="NCBI Taxonomy" id="173959"/>
    <lineage>
        <taxon>Bacteria</taxon>
        <taxon>Bacillati</taxon>
        <taxon>Bacillota</taxon>
        <taxon>Bacilli</taxon>
        <taxon>Bacillales</taxon>
        <taxon>Paenibacillaceae</taxon>
        <taxon>Brevibacillus</taxon>
    </lineage>
</organism>
<keyword evidence="4" id="KW-1185">Reference proteome</keyword>
<protein>
    <submittedName>
        <fullName evidence="3">PspA/IM30 family protein</fullName>
    </submittedName>
</protein>